<evidence type="ECO:0000256" key="2">
    <source>
        <dbReference type="ARBA" id="ARBA00022679"/>
    </source>
</evidence>
<keyword evidence="4" id="KW-1185">Reference proteome</keyword>
<dbReference type="Pfam" id="PF03808">
    <property type="entry name" value="Glyco_tran_WecG"/>
    <property type="match status" value="1"/>
</dbReference>
<evidence type="ECO:0000313" key="3">
    <source>
        <dbReference type="EMBL" id="TLX64629.1"/>
    </source>
</evidence>
<dbReference type="RefSeq" id="WP_138410999.1">
    <property type="nucleotide sequence ID" value="NZ_QLAG01000004.1"/>
</dbReference>
<name>A0A5R9QHB6_9GAMM</name>
<keyword evidence="2 3" id="KW-0808">Transferase</keyword>
<gene>
    <name evidence="3" type="ORF">DN820_04160</name>
</gene>
<dbReference type="EMBL" id="QLAG01000004">
    <property type="protein sequence ID" value="TLX64629.1"/>
    <property type="molecule type" value="Genomic_DNA"/>
</dbReference>
<keyword evidence="1" id="KW-0328">Glycosyltransferase</keyword>
<dbReference type="NCBIfam" id="TIGR00696">
    <property type="entry name" value="wecG_tagA_cpsF"/>
    <property type="match status" value="1"/>
</dbReference>
<dbReference type="AlphaFoldDB" id="A0A5R9QHB6"/>
<proteinExistence type="predicted"/>
<evidence type="ECO:0000313" key="4">
    <source>
        <dbReference type="Proteomes" id="UP000306753"/>
    </source>
</evidence>
<protein>
    <submittedName>
        <fullName evidence="3">Glycosyltransferase</fullName>
    </submittedName>
</protein>
<dbReference type="CDD" id="cd06533">
    <property type="entry name" value="Glyco_transf_WecG_TagA"/>
    <property type="match status" value="1"/>
</dbReference>
<dbReference type="GO" id="GO:0016758">
    <property type="term" value="F:hexosyltransferase activity"/>
    <property type="evidence" value="ECO:0007669"/>
    <property type="project" value="TreeGrafter"/>
</dbReference>
<comment type="caution">
    <text evidence="3">The sequence shown here is derived from an EMBL/GenBank/DDBJ whole genome shotgun (WGS) entry which is preliminary data.</text>
</comment>
<sequence length="255" mass="29303">MSSEANHAFGVHFYTGSKASLLELIKEGIRQPYSYVVTPNVDHLPQLQRNDALRQAYDNARLRVCDSRILLPMLRSLGIEVPEVITGSDLTVDLLKWADRERLTLVQIGATDHECELLRKLYPGITIYHHNPPMGFIRNPEEVQRCIDFVVQHPSDLVFFAVGTPQGEIVASMVPSHERTGIAFCIGASISFATGTIRRAPVWMQRAKLEWLYRMLREPRRLARRYWNDALYIGPAYLRERSYRQQRVKPAKQDS</sequence>
<dbReference type="PANTHER" id="PTHR34136">
    <property type="match status" value="1"/>
</dbReference>
<reference evidence="3 4" key="1">
    <citation type="journal article" date="2017" name="Eur. J. Clin. Microbiol. Infect. Dis.">
        <title>Uncommonly isolated clinical Pseudomonas: identification and phylogenetic assignation.</title>
        <authorList>
            <person name="Mulet M."/>
            <person name="Gomila M."/>
            <person name="Ramirez A."/>
            <person name="Cardew S."/>
            <person name="Moore E.R."/>
            <person name="Lalucat J."/>
            <person name="Garcia-Valdes E."/>
        </authorList>
    </citation>
    <scope>NUCLEOTIDE SEQUENCE [LARGE SCALE GENOMIC DNA]</scope>
    <source>
        <strain evidence="3 4">SD129</strain>
    </source>
</reference>
<dbReference type="InterPro" id="IPR004629">
    <property type="entry name" value="WecG_TagA_CpsF"/>
</dbReference>
<dbReference type="PANTHER" id="PTHR34136:SF1">
    <property type="entry name" value="UDP-N-ACETYL-D-MANNOSAMINURONIC ACID TRANSFERASE"/>
    <property type="match status" value="1"/>
</dbReference>
<dbReference type="Proteomes" id="UP000306753">
    <property type="component" value="Unassembled WGS sequence"/>
</dbReference>
<organism evidence="3 4">
    <name type="scientific">Stutzerimonas nosocomialis</name>
    <dbReference type="NCBI Taxonomy" id="1056496"/>
    <lineage>
        <taxon>Bacteria</taxon>
        <taxon>Pseudomonadati</taxon>
        <taxon>Pseudomonadota</taxon>
        <taxon>Gammaproteobacteria</taxon>
        <taxon>Pseudomonadales</taxon>
        <taxon>Pseudomonadaceae</taxon>
        <taxon>Stutzerimonas</taxon>
    </lineage>
</organism>
<evidence type="ECO:0000256" key="1">
    <source>
        <dbReference type="ARBA" id="ARBA00022676"/>
    </source>
</evidence>
<accession>A0A5R9QHB6</accession>